<gene>
    <name evidence="1" type="ORF">SAMN05444682_111119</name>
</gene>
<evidence type="ECO:0000313" key="2">
    <source>
        <dbReference type="Proteomes" id="UP000198670"/>
    </source>
</evidence>
<dbReference type="EMBL" id="FOQO01000011">
    <property type="protein sequence ID" value="SFJ60226.1"/>
    <property type="molecule type" value="Genomic_DNA"/>
</dbReference>
<dbReference type="Proteomes" id="UP000198670">
    <property type="component" value="Unassembled WGS sequence"/>
</dbReference>
<evidence type="ECO:0000313" key="1">
    <source>
        <dbReference type="EMBL" id="SFJ60226.1"/>
    </source>
</evidence>
<dbReference type="STRING" id="1477437.SAMN05444682_111119"/>
<proteinExistence type="predicted"/>
<dbReference type="PROSITE" id="PS51257">
    <property type="entry name" value="PROKAR_LIPOPROTEIN"/>
    <property type="match status" value="1"/>
</dbReference>
<keyword evidence="2" id="KW-1185">Reference proteome</keyword>
<dbReference type="AlphaFoldDB" id="A0A1I3SS18"/>
<dbReference type="Gene3D" id="2.60.120.260">
    <property type="entry name" value="Galactose-binding domain-like"/>
    <property type="match status" value="2"/>
</dbReference>
<accession>A0A1I3SS18</accession>
<name>A0A1I3SS18_9SPHI</name>
<organism evidence="1 2">
    <name type="scientific">Parapedobacter indicus</name>
    <dbReference type="NCBI Taxonomy" id="1477437"/>
    <lineage>
        <taxon>Bacteria</taxon>
        <taxon>Pseudomonadati</taxon>
        <taxon>Bacteroidota</taxon>
        <taxon>Sphingobacteriia</taxon>
        <taxon>Sphingobacteriales</taxon>
        <taxon>Sphingobacteriaceae</taxon>
        <taxon>Parapedobacter</taxon>
    </lineage>
</organism>
<dbReference type="OrthoDB" id="679512at2"/>
<dbReference type="RefSeq" id="WP_090630241.1">
    <property type="nucleotide sequence ID" value="NZ_FOQO01000011.1"/>
</dbReference>
<protein>
    <submittedName>
        <fullName evidence="1">Uncharacterized protein</fullName>
    </submittedName>
</protein>
<reference evidence="1 2" key="1">
    <citation type="submission" date="2016-10" db="EMBL/GenBank/DDBJ databases">
        <authorList>
            <person name="de Groot N.N."/>
        </authorList>
    </citation>
    <scope>NUCLEOTIDE SEQUENCE [LARGE SCALE GENOMIC DNA]</scope>
    <source>
        <strain evidence="1 2">RK1</strain>
    </source>
</reference>
<sequence length="256" mass="29123">MRNWQFFFGIGILLCSCNLADDRLEQTLSEAGDNRRELEKVLNHYTGNDSDPEKYEAGKIHGNRVVFSDMGRQVVYLPVLYQSQKIIPIVPPLLLDSNGTTRLLVPSRELLETVHLTRKYPVFDWWNTRTQALKGGKFQAVNNAGFSPSHDLYVIDSVPEMTYHDILIDTSKRYRYFRYLAPDSTQGDIAEIETYDENGQTLAGTVIGTTVGDSNPNTRERAFDGEALTYFQGDSTHNNWVGLAFESPKSIKKIRF</sequence>